<evidence type="ECO:0000256" key="8">
    <source>
        <dbReference type="ARBA" id="ARBA00022842"/>
    </source>
</evidence>
<feature type="domain" description="Toprim" evidence="16">
    <location>
        <begin position="1"/>
        <end position="138"/>
    </location>
</feature>
<dbReference type="InterPro" id="IPR003602">
    <property type="entry name" value="Topo_IA_DNA-bd_dom"/>
</dbReference>
<comment type="caution">
    <text evidence="18">The sequence shown here is derived from an EMBL/GenBank/DDBJ whole genome shotgun (WGS) entry which is preliminary data.</text>
</comment>
<dbReference type="Gene3D" id="1.10.290.10">
    <property type="entry name" value="Topoisomerase I, domain 4"/>
    <property type="match status" value="1"/>
</dbReference>
<keyword evidence="9" id="KW-0799">Topoisomerase</keyword>
<evidence type="ECO:0000256" key="14">
    <source>
        <dbReference type="ARBA" id="ARBA00032235"/>
    </source>
</evidence>
<evidence type="ECO:0000256" key="12">
    <source>
        <dbReference type="ARBA" id="ARBA00030003"/>
    </source>
</evidence>
<dbReference type="InterPro" id="IPR003601">
    <property type="entry name" value="Topo_IA_2"/>
</dbReference>
<dbReference type="InterPro" id="IPR023405">
    <property type="entry name" value="Topo_IA_core_domain"/>
</dbReference>
<keyword evidence="7" id="KW-0862">Zinc</keyword>
<evidence type="ECO:0000313" key="19">
    <source>
        <dbReference type="Proteomes" id="UP001227964"/>
    </source>
</evidence>
<keyword evidence="6" id="KW-0863">Zinc-finger</keyword>
<dbReference type="NCBIfam" id="NF005829">
    <property type="entry name" value="PRK07726.1"/>
    <property type="match status" value="1"/>
</dbReference>
<dbReference type="Gene3D" id="2.70.20.10">
    <property type="entry name" value="Topoisomerase I, domain 3"/>
    <property type="match status" value="1"/>
</dbReference>
<keyword evidence="5" id="KW-0677">Repeat</keyword>
<dbReference type="Pfam" id="PF01396">
    <property type="entry name" value="Zn_ribbon_Top1"/>
    <property type="match status" value="2"/>
</dbReference>
<dbReference type="SMART" id="SM00493">
    <property type="entry name" value="TOPRIM"/>
    <property type="match status" value="1"/>
</dbReference>
<feature type="domain" description="Topo IA-type catalytic" evidence="17">
    <location>
        <begin position="154"/>
        <end position="609"/>
    </location>
</feature>
<dbReference type="InterPro" id="IPR006171">
    <property type="entry name" value="TOPRIM_dom"/>
</dbReference>
<evidence type="ECO:0000256" key="10">
    <source>
        <dbReference type="ARBA" id="ARBA00023125"/>
    </source>
</evidence>
<evidence type="ECO:0000256" key="6">
    <source>
        <dbReference type="ARBA" id="ARBA00022771"/>
    </source>
</evidence>
<dbReference type="CDD" id="cd00186">
    <property type="entry name" value="TOP1Ac"/>
    <property type="match status" value="1"/>
</dbReference>
<evidence type="ECO:0000256" key="15">
    <source>
        <dbReference type="ARBA" id="ARBA00032877"/>
    </source>
</evidence>
<dbReference type="InterPro" id="IPR005738">
    <property type="entry name" value="TopoIII"/>
</dbReference>
<gene>
    <name evidence="18" type="ORF">QPM17_03835</name>
</gene>
<evidence type="ECO:0000256" key="7">
    <source>
        <dbReference type="ARBA" id="ARBA00022833"/>
    </source>
</evidence>
<dbReference type="InterPro" id="IPR013497">
    <property type="entry name" value="Topo_IA_cen"/>
</dbReference>
<dbReference type="InterPro" id="IPR013825">
    <property type="entry name" value="Topo_IA_cen_sub2"/>
</dbReference>
<dbReference type="InterPro" id="IPR013498">
    <property type="entry name" value="Topo_IA_Znf"/>
</dbReference>
<evidence type="ECO:0000259" key="17">
    <source>
        <dbReference type="PROSITE" id="PS52039"/>
    </source>
</evidence>
<dbReference type="InterPro" id="IPR000380">
    <property type="entry name" value="Topo_IA"/>
</dbReference>
<organism evidence="18 19">
    <name type="scientific">Marinobacter azerbaijanicus</name>
    <dbReference type="NCBI Taxonomy" id="3050455"/>
    <lineage>
        <taxon>Bacteria</taxon>
        <taxon>Pseudomonadati</taxon>
        <taxon>Pseudomonadota</taxon>
        <taxon>Gammaproteobacteria</taxon>
        <taxon>Pseudomonadales</taxon>
        <taxon>Marinobacteraceae</taxon>
        <taxon>Marinobacter</taxon>
    </lineage>
</organism>
<dbReference type="PROSITE" id="PS50880">
    <property type="entry name" value="TOPRIM"/>
    <property type="match status" value="1"/>
</dbReference>
<name>A0ABT7I804_9GAMM</name>
<evidence type="ECO:0000256" key="1">
    <source>
        <dbReference type="ARBA" id="ARBA00000213"/>
    </source>
</evidence>
<evidence type="ECO:0000256" key="4">
    <source>
        <dbReference type="ARBA" id="ARBA00022723"/>
    </source>
</evidence>
<dbReference type="PANTHER" id="PTHR11390">
    <property type="entry name" value="PROKARYOTIC DNA TOPOISOMERASE"/>
    <property type="match status" value="1"/>
</dbReference>
<evidence type="ECO:0000256" key="2">
    <source>
        <dbReference type="ARBA" id="ARBA00009446"/>
    </source>
</evidence>
<dbReference type="InterPro" id="IPR013826">
    <property type="entry name" value="Topo_IA_cen_sub3"/>
</dbReference>
<keyword evidence="10" id="KW-0238">DNA-binding</keyword>
<comment type="catalytic activity">
    <reaction evidence="1">
        <text>ATP-independent breakage of single-stranded DNA, followed by passage and rejoining.</text>
        <dbReference type="EC" id="5.6.2.1"/>
    </reaction>
</comment>
<evidence type="ECO:0000256" key="5">
    <source>
        <dbReference type="ARBA" id="ARBA00022737"/>
    </source>
</evidence>
<dbReference type="InterPro" id="IPR013824">
    <property type="entry name" value="Topo_IA_cen_sub1"/>
</dbReference>
<comment type="similarity">
    <text evidence="2">Belongs to the type IA topoisomerase family.</text>
</comment>
<dbReference type="Gene3D" id="1.10.460.10">
    <property type="entry name" value="Topoisomerase I, domain 2"/>
    <property type="match status" value="1"/>
</dbReference>
<evidence type="ECO:0000256" key="13">
    <source>
        <dbReference type="ARBA" id="ARBA00031985"/>
    </source>
</evidence>
<dbReference type="Gene3D" id="3.40.50.140">
    <property type="match status" value="1"/>
</dbReference>
<dbReference type="Gene3D" id="3.30.65.10">
    <property type="entry name" value="Bacterial Topoisomerase I, domain 1"/>
    <property type="match status" value="2"/>
</dbReference>
<dbReference type="RefSeq" id="WP_285388927.1">
    <property type="nucleotide sequence ID" value="NZ_JASSVS010000002.1"/>
</dbReference>
<dbReference type="Pfam" id="PF01131">
    <property type="entry name" value="Topoisom_bac"/>
    <property type="match status" value="1"/>
</dbReference>
<dbReference type="EC" id="5.6.2.1" evidence="3"/>
<evidence type="ECO:0000256" key="9">
    <source>
        <dbReference type="ARBA" id="ARBA00023029"/>
    </source>
</evidence>
<evidence type="ECO:0000313" key="18">
    <source>
        <dbReference type="EMBL" id="MDL0430240.1"/>
    </source>
</evidence>
<proteinExistence type="inferred from homology"/>
<evidence type="ECO:0000259" key="16">
    <source>
        <dbReference type="PROSITE" id="PS50880"/>
    </source>
</evidence>
<dbReference type="InterPro" id="IPR023406">
    <property type="entry name" value="Topo_IA_AS"/>
</dbReference>
<dbReference type="EMBL" id="JASSVS010000002">
    <property type="protein sequence ID" value="MDL0430240.1"/>
    <property type="molecule type" value="Genomic_DNA"/>
</dbReference>
<dbReference type="PANTHER" id="PTHR11390:SF21">
    <property type="entry name" value="DNA TOPOISOMERASE 3-ALPHA"/>
    <property type="match status" value="1"/>
</dbReference>
<keyword evidence="11" id="KW-0413">Isomerase</keyword>
<dbReference type="SUPFAM" id="SSF56712">
    <property type="entry name" value="Prokaryotic type I DNA topoisomerase"/>
    <property type="match status" value="1"/>
</dbReference>
<dbReference type="Proteomes" id="UP001227964">
    <property type="component" value="Unassembled WGS sequence"/>
</dbReference>
<dbReference type="PROSITE" id="PS00396">
    <property type="entry name" value="TOPO_IA_1"/>
    <property type="match status" value="1"/>
</dbReference>
<keyword evidence="8" id="KW-0460">Magnesium</keyword>
<dbReference type="PROSITE" id="PS52039">
    <property type="entry name" value="TOPO_IA_2"/>
    <property type="match status" value="1"/>
</dbReference>
<keyword evidence="4" id="KW-0479">Metal-binding</keyword>
<evidence type="ECO:0000256" key="11">
    <source>
        <dbReference type="ARBA" id="ARBA00023235"/>
    </source>
</evidence>
<accession>A0ABT7I804</accession>
<evidence type="ECO:0000256" key="3">
    <source>
        <dbReference type="ARBA" id="ARBA00012891"/>
    </source>
</evidence>
<dbReference type="Pfam" id="PF01751">
    <property type="entry name" value="Toprim"/>
    <property type="match status" value="1"/>
</dbReference>
<dbReference type="SMART" id="SM00437">
    <property type="entry name" value="TOP1Ac"/>
    <property type="match status" value="1"/>
</dbReference>
<dbReference type="SUPFAM" id="SSF57783">
    <property type="entry name" value="Zinc beta-ribbon"/>
    <property type="match status" value="2"/>
</dbReference>
<sequence>MRLYIAEKPSLGRAIAAALPAPHQKGNGWIRCGEGSSACTVSWCIGHLLEPAEPAQYDPRWKKWRQEDLPLFPDKWEVMPKDSVRQQLKVLESLIRKADIIIHAGDPDREGQLLVDEVIRYAGATCPVQRILINDLTPAAVAKAIDAPKDNREFRRLSQSALARQRADWLYGINLTRFYTLSYQQQGEQGVYSVGRVQTPVLGLVVTRDNTIENFQPKPFFRIQANCHAVEEDADQQGFVAKWQPSEDYRQYLDEEERLLDGEVARQIADAVEGRPGKVTESRFRDRNETPPLPLSLSALQIEAGRLFRMGAKDVLDTAQSLYERHQLITYPRSDCRYLPEGHFDQRQKVLQAIGKVAGKLASACDAADLNRRTEAWNDKKVDAHHAIIPTARQAPSGRLSEAEQNIYELISRFYLMQFSADAIHREGKLAIRIGDHAFRATETAILQPGWKDLEIRQREARQEAAKPPLPRLEKGDPVLCDSVEIAERKTQPPQHFTDATLLSAMTNIARFVSDPELRKTLRETDGLGTEATRAAIIDTLFRRDYLYRDKRHIRSTPKGKALIESLPESISKPDMTAIWEATLESIRRGEGNPKQFMEDLREQIRGFINSPAPEADSSAPAEGLPHCPKCRAPMRRRDGKFGAFHACTRFPDCKGTRPIEDQSPEDGTSNKPVPCPHCFSPLVRRKGKNGWFWGCSNFPGCRQTVDDDNGTPALRLRNTT</sequence>
<reference evidence="18 19" key="1">
    <citation type="submission" date="2023-06" db="EMBL/GenBank/DDBJ databases">
        <title>Marinobacter azerbaijanicus a moderately halophilic, isolated from Urmia Lake in Azerbaijan region of Iran.</title>
        <authorList>
            <person name="Sanchez-Porro C."/>
            <person name="Aghdam E.M."/>
            <person name="Saheb S.M."/>
            <person name="Tarhriz V."/>
            <person name="Kazemi E."/>
            <person name="Ammozegar M.A."/>
            <person name="Ventosa A."/>
            <person name="Hejazi M.S."/>
        </authorList>
    </citation>
    <scope>NUCLEOTIDE SEQUENCE [LARGE SCALE GENOMIC DNA]</scope>
    <source>
        <strain evidence="18 19">TBZ242</strain>
    </source>
</reference>
<keyword evidence="19" id="KW-1185">Reference proteome</keyword>
<dbReference type="PRINTS" id="PR00417">
    <property type="entry name" value="PRTPISMRASEI"/>
</dbReference>
<dbReference type="CDD" id="cd03362">
    <property type="entry name" value="TOPRIM_TopoIA_TopoIII"/>
    <property type="match status" value="1"/>
</dbReference>
<protein>
    <recommendedName>
        <fullName evidence="3">DNA topoisomerase</fullName>
        <ecNumber evidence="3">5.6.2.1</ecNumber>
    </recommendedName>
    <alternativeName>
        <fullName evidence="15">Omega-protein</fullName>
    </alternativeName>
    <alternativeName>
        <fullName evidence="14">Relaxing enzyme</fullName>
    </alternativeName>
    <alternativeName>
        <fullName evidence="12">Swivelase</fullName>
    </alternativeName>
    <alternativeName>
        <fullName evidence="13">Untwisting enzyme</fullName>
    </alternativeName>
</protein>
<dbReference type="SMART" id="SM00436">
    <property type="entry name" value="TOP1Bc"/>
    <property type="match status" value="1"/>
</dbReference>
<dbReference type="InterPro" id="IPR034144">
    <property type="entry name" value="TOPRIM_TopoIII"/>
</dbReference>
<dbReference type="NCBIfam" id="TIGR01056">
    <property type="entry name" value="topB"/>
    <property type="match status" value="1"/>
</dbReference>